<feature type="non-terminal residue" evidence="4">
    <location>
        <position position="59"/>
    </location>
</feature>
<feature type="domain" description="RRM" evidence="3">
    <location>
        <begin position="1"/>
        <end position="59"/>
    </location>
</feature>
<evidence type="ECO:0000256" key="1">
    <source>
        <dbReference type="ARBA" id="ARBA00022884"/>
    </source>
</evidence>
<sequence>IFVGNLPYHFQKPNLEELFGKFGPLVNINVGFDKRTGQSKGYAFVEFENKADADAAFNE</sequence>
<dbReference type="GeneID" id="10506648"/>
<feature type="non-terminal residue" evidence="4">
    <location>
        <position position="1"/>
    </location>
</feature>
<dbReference type="OrthoDB" id="20442at2759"/>
<dbReference type="InParanoid" id="F1A422"/>
<reference evidence="5" key="1">
    <citation type="journal article" date="2011" name="Genome Biol.">
        <title>Comparative genomics of the social amoebae Dictyostelium discoideum and Dictyostelium purpureum.</title>
        <authorList>
            <consortium name="US DOE Joint Genome Institute (JGI-PGF)"/>
            <person name="Sucgang R."/>
            <person name="Kuo A."/>
            <person name="Tian X."/>
            <person name="Salerno W."/>
            <person name="Parikh A."/>
            <person name="Feasley C.L."/>
            <person name="Dalin E."/>
            <person name="Tu H."/>
            <person name="Huang E."/>
            <person name="Barry K."/>
            <person name="Lindquist E."/>
            <person name="Shapiro H."/>
            <person name="Bruce D."/>
            <person name="Schmutz J."/>
            <person name="Salamov A."/>
            <person name="Fey P."/>
            <person name="Gaudet P."/>
            <person name="Anjard C."/>
            <person name="Babu M.M."/>
            <person name="Basu S."/>
            <person name="Bushmanova Y."/>
            <person name="van der Wel H."/>
            <person name="Katoh-Kurasawa M."/>
            <person name="Dinh C."/>
            <person name="Coutinho P.M."/>
            <person name="Saito T."/>
            <person name="Elias M."/>
            <person name="Schaap P."/>
            <person name="Kay R.R."/>
            <person name="Henrissat B."/>
            <person name="Eichinger L."/>
            <person name="Rivero F."/>
            <person name="Putnam N.H."/>
            <person name="West C.M."/>
            <person name="Loomis W.F."/>
            <person name="Chisholm R.L."/>
            <person name="Shaulsky G."/>
            <person name="Strassmann J.E."/>
            <person name="Queller D.C."/>
            <person name="Kuspa A."/>
            <person name="Grigoriev I.V."/>
        </authorList>
    </citation>
    <scope>NUCLEOTIDE SEQUENCE [LARGE SCALE GENOMIC DNA]</scope>
    <source>
        <strain evidence="5">QSDP1</strain>
    </source>
</reference>
<protein>
    <recommendedName>
        <fullName evidence="3">RRM domain-containing protein</fullName>
    </recommendedName>
</protein>
<dbReference type="PROSITE" id="PS50102">
    <property type="entry name" value="RRM"/>
    <property type="match status" value="1"/>
</dbReference>
<dbReference type="AlphaFoldDB" id="F1A422"/>
<name>F1A422_DICPU</name>
<accession>F1A422</accession>
<dbReference type="RefSeq" id="XP_003294416.1">
    <property type="nucleotide sequence ID" value="XM_003294368.2"/>
</dbReference>
<dbReference type="Gene3D" id="3.30.70.330">
    <property type="match status" value="1"/>
</dbReference>
<evidence type="ECO:0000256" key="2">
    <source>
        <dbReference type="PROSITE-ProRule" id="PRU00176"/>
    </source>
</evidence>
<dbReference type="InterPro" id="IPR035979">
    <property type="entry name" value="RBD_domain_sf"/>
</dbReference>
<proteinExistence type="predicted"/>
<dbReference type="STRING" id="5786.F1A422"/>
<dbReference type="SUPFAM" id="SSF54928">
    <property type="entry name" value="RNA-binding domain, RBD"/>
    <property type="match status" value="1"/>
</dbReference>
<gene>
    <name evidence="4" type="ORF">DICPUDRAFT_23957</name>
</gene>
<dbReference type="PANTHER" id="PTHR10352">
    <property type="entry name" value="EUKARYOTIC TRANSLATION INITIATION FACTOR 3 SUBUNIT G"/>
    <property type="match status" value="1"/>
</dbReference>
<dbReference type="SMART" id="SM00360">
    <property type="entry name" value="RRM"/>
    <property type="match status" value="1"/>
</dbReference>
<evidence type="ECO:0000259" key="3">
    <source>
        <dbReference type="PROSITE" id="PS50102"/>
    </source>
</evidence>
<dbReference type="Pfam" id="PF00076">
    <property type="entry name" value="RRM_1"/>
    <property type="match status" value="1"/>
</dbReference>
<organism evidence="4 5">
    <name type="scientific">Dictyostelium purpureum</name>
    <name type="common">Slime mold</name>
    <dbReference type="NCBI Taxonomy" id="5786"/>
    <lineage>
        <taxon>Eukaryota</taxon>
        <taxon>Amoebozoa</taxon>
        <taxon>Evosea</taxon>
        <taxon>Eumycetozoa</taxon>
        <taxon>Dictyostelia</taxon>
        <taxon>Dictyosteliales</taxon>
        <taxon>Dictyosteliaceae</taxon>
        <taxon>Dictyostelium</taxon>
    </lineage>
</organism>
<keyword evidence="5" id="KW-1185">Reference proteome</keyword>
<dbReference type="KEGG" id="dpp:DICPUDRAFT_23957"/>
<dbReference type="InterPro" id="IPR012677">
    <property type="entry name" value="Nucleotide-bd_a/b_plait_sf"/>
</dbReference>
<evidence type="ECO:0000313" key="5">
    <source>
        <dbReference type="Proteomes" id="UP000001064"/>
    </source>
</evidence>
<dbReference type="Proteomes" id="UP000001064">
    <property type="component" value="Unassembled WGS sequence"/>
</dbReference>
<evidence type="ECO:0000313" key="4">
    <source>
        <dbReference type="EMBL" id="EGC29055.1"/>
    </source>
</evidence>
<keyword evidence="1 2" id="KW-0694">RNA-binding</keyword>
<dbReference type="GO" id="GO:0003723">
    <property type="term" value="F:RNA binding"/>
    <property type="evidence" value="ECO:0007669"/>
    <property type="project" value="UniProtKB-UniRule"/>
</dbReference>
<dbReference type="OMA" id="MERDARH"/>
<dbReference type="VEuPathDB" id="AmoebaDB:DICPUDRAFT_23957"/>
<dbReference type="InterPro" id="IPR000504">
    <property type="entry name" value="RRM_dom"/>
</dbReference>
<dbReference type="EMBL" id="GL871493">
    <property type="protein sequence ID" value="EGC29055.1"/>
    <property type="molecule type" value="Genomic_DNA"/>
</dbReference>